<feature type="transmembrane region" description="Helical" evidence="2">
    <location>
        <begin position="43"/>
        <end position="67"/>
    </location>
</feature>
<sequence length="88" mass="10027">MEAGKQLSYTAPPYVRRYYNPNRERERAVDNGDDEEGGPGIRLGLSLSTMATICESIFFLVLSVLVAGDDRHKLWRNPQEPLTWTFLP</sequence>
<dbReference type="AlphaFoldDB" id="A0AA88AWA7"/>
<evidence type="ECO:0000256" key="1">
    <source>
        <dbReference type="SAM" id="MobiDB-lite"/>
    </source>
</evidence>
<name>A0AA88AWA7_FICCA</name>
<keyword evidence="4" id="KW-1185">Reference proteome</keyword>
<dbReference type="Proteomes" id="UP001187192">
    <property type="component" value="Unassembled WGS sequence"/>
</dbReference>
<dbReference type="EMBL" id="BTGU01000032">
    <property type="protein sequence ID" value="GMN49851.1"/>
    <property type="molecule type" value="Genomic_DNA"/>
</dbReference>
<feature type="region of interest" description="Disordered" evidence="1">
    <location>
        <begin position="20"/>
        <end position="40"/>
    </location>
</feature>
<keyword evidence="2" id="KW-1133">Transmembrane helix</keyword>
<organism evidence="3 4">
    <name type="scientific">Ficus carica</name>
    <name type="common">Common fig</name>
    <dbReference type="NCBI Taxonomy" id="3494"/>
    <lineage>
        <taxon>Eukaryota</taxon>
        <taxon>Viridiplantae</taxon>
        <taxon>Streptophyta</taxon>
        <taxon>Embryophyta</taxon>
        <taxon>Tracheophyta</taxon>
        <taxon>Spermatophyta</taxon>
        <taxon>Magnoliopsida</taxon>
        <taxon>eudicotyledons</taxon>
        <taxon>Gunneridae</taxon>
        <taxon>Pentapetalae</taxon>
        <taxon>rosids</taxon>
        <taxon>fabids</taxon>
        <taxon>Rosales</taxon>
        <taxon>Moraceae</taxon>
        <taxon>Ficeae</taxon>
        <taxon>Ficus</taxon>
    </lineage>
</organism>
<accession>A0AA88AWA7</accession>
<proteinExistence type="predicted"/>
<protein>
    <submittedName>
        <fullName evidence="3">Uncharacterized protein</fullName>
    </submittedName>
</protein>
<gene>
    <name evidence="3" type="ORF">TIFTF001_019020</name>
</gene>
<evidence type="ECO:0000256" key="2">
    <source>
        <dbReference type="SAM" id="Phobius"/>
    </source>
</evidence>
<keyword evidence="2" id="KW-0812">Transmembrane</keyword>
<reference evidence="3" key="1">
    <citation type="submission" date="2023-07" db="EMBL/GenBank/DDBJ databases">
        <title>draft genome sequence of fig (Ficus carica).</title>
        <authorList>
            <person name="Takahashi T."/>
            <person name="Nishimura K."/>
        </authorList>
    </citation>
    <scope>NUCLEOTIDE SEQUENCE</scope>
</reference>
<comment type="caution">
    <text evidence="3">The sequence shown here is derived from an EMBL/GenBank/DDBJ whole genome shotgun (WGS) entry which is preliminary data.</text>
</comment>
<evidence type="ECO:0000313" key="4">
    <source>
        <dbReference type="Proteomes" id="UP001187192"/>
    </source>
</evidence>
<keyword evidence="2" id="KW-0472">Membrane</keyword>
<evidence type="ECO:0000313" key="3">
    <source>
        <dbReference type="EMBL" id="GMN49851.1"/>
    </source>
</evidence>